<evidence type="ECO:0000256" key="1">
    <source>
        <dbReference type="SAM" id="SignalP"/>
    </source>
</evidence>
<gene>
    <name evidence="2" type="ORF">ODY93_16865</name>
</gene>
<keyword evidence="1" id="KW-0732">Signal</keyword>
<dbReference type="Proteomes" id="UP001159075">
    <property type="component" value="Unassembled WGS sequence"/>
</dbReference>
<dbReference type="EMBL" id="JAOTLW010000020">
    <property type="protein sequence ID" value="MDI5833255.1"/>
    <property type="molecule type" value="Genomic_DNA"/>
</dbReference>
<evidence type="ECO:0000313" key="2">
    <source>
        <dbReference type="EMBL" id="MDI5833255.1"/>
    </source>
</evidence>
<comment type="caution">
    <text evidence="2">The sequence shown here is derived from an EMBL/GenBank/DDBJ whole genome shotgun (WGS) entry which is preliminary data.</text>
</comment>
<accession>A0ABT6UFK9</accession>
<protein>
    <submittedName>
        <fullName evidence="2">Uncharacterized protein</fullName>
    </submittedName>
</protein>
<name>A0ABT6UFK9_9GAMM</name>
<reference evidence="2 3" key="1">
    <citation type="submission" date="2022-09" db="EMBL/GenBank/DDBJ databases">
        <title>The outer-membrane cytochrome OmcA is essential for infection of Shewanella oneidensis by a zebrafish-associated bacteriophage.</title>
        <authorList>
            <person name="Grenfell A.W."/>
            <person name="Intile P."/>
            <person name="Mcfarlane J."/>
            <person name="Leung D."/>
            <person name="Abdalla K."/>
            <person name="Wold M."/>
            <person name="Kees E."/>
            <person name="Gralnick J."/>
        </authorList>
    </citation>
    <scope>NUCLEOTIDE SEQUENCE [LARGE SCALE GENOMIC DNA]</scope>
    <source>
        <strain evidence="2 3">NF-5</strain>
    </source>
</reference>
<sequence>MKQLLFLSVLIVSATTQAEDELVFTNVKTTDIVNEIKVVTTKSKVKSGSEIYKRDNGSCYGKTYDLQQIEKRATQFGEIDLPTVKESQFDTACPITK</sequence>
<organism evidence="2 3">
    <name type="scientific">Shewanella xiamenensis</name>
    <dbReference type="NCBI Taxonomy" id="332186"/>
    <lineage>
        <taxon>Bacteria</taxon>
        <taxon>Pseudomonadati</taxon>
        <taxon>Pseudomonadota</taxon>
        <taxon>Gammaproteobacteria</taxon>
        <taxon>Alteromonadales</taxon>
        <taxon>Shewanellaceae</taxon>
        <taxon>Shewanella</taxon>
    </lineage>
</organism>
<dbReference type="RefSeq" id="WP_282679793.1">
    <property type="nucleotide sequence ID" value="NZ_CP106875.1"/>
</dbReference>
<feature type="signal peptide" evidence="1">
    <location>
        <begin position="1"/>
        <end position="18"/>
    </location>
</feature>
<proteinExistence type="predicted"/>
<feature type="chain" id="PRO_5046430412" evidence="1">
    <location>
        <begin position="19"/>
        <end position="97"/>
    </location>
</feature>
<keyword evidence="3" id="KW-1185">Reference proteome</keyword>
<evidence type="ECO:0000313" key="3">
    <source>
        <dbReference type="Proteomes" id="UP001159075"/>
    </source>
</evidence>